<dbReference type="InterPro" id="IPR002818">
    <property type="entry name" value="DJ-1/PfpI"/>
</dbReference>
<dbReference type="OrthoDB" id="543156at2759"/>
<evidence type="ECO:0000313" key="2">
    <source>
        <dbReference type="EMBL" id="KAF2872700.1"/>
    </source>
</evidence>
<accession>A0A7C8M7F1</accession>
<evidence type="ECO:0000313" key="3">
    <source>
        <dbReference type="Proteomes" id="UP000481861"/>
    </source>
</evidence>
<organism evidence="2 3">
    <name type="scientific">Massariosphaeria phaeospora</name>
    <dbReference type="NCBI Taxonomy" id="100035"/>
    <lineage>
        <taxon>Eukaryota</taxon>
        <taxon>Fungi</taxon>
        <taxon>Dikarya</taxon>
        <taxon>Ascomycota</taxon>
        <taxon>Pezizomycotina</taxon>
        <taxon>Dothideomycetes</taxon>
        <taxon>Pleosporomycetidae</taxon>
        <taxon>Pleosporales</taxon>
        <taxon>Pleosporales incertae sedis</taxon>
        <taxon>Massariosphaeria</taxon>
    </lineage>
</organism>
<dbReference type="PANTHER" id="PTHR43130:SF7">
    <property type="entry name" value="DJ-1_PFPI DOMAIN-CONTAINING PROTEIN"/>
    <property type="match status" value="1"/>
</dbReference>
<dbReference type="EMBL" id="JAADJZ010000009">
    <property type="protein sequence ID" value="KAF2872700.1"/>
    <property type="molecule type" value="Genomic_DNA"/>
</dbReference>
<dbReference type="AlphaFoldDB" id="A0A7C8M7F1"/>
<dbReference type="InterPro" id="IPR029062">
    <property type="entry name" value="Class_I_gatase-like"/>
</dbReference>
<comment type="caution">
    <text evidence="2">The sequence shown here is derived from an EMBL/GenBank/DDBJ whole genome shotgun (WGS) entry which is preliminary data.</text>
</comment>
<dbReference type="InterPro" id="IPR052158">
    <property type="entry name" value="INH-QAR"/>
</dbReference>
<keyword evidence="3" id="KW-1185">Reference proteome</keyword>
<gene>
    <name evidence="2" type="ORF">BDV95DRAFT_628275</name>
</gene>
<reference evidence="2 3" key="1">
    <citation type="submission" date="2020-01" db="EMBL/GenBank/DDBJ databases">
        <authorList>
            <consortium name="DOE Joint Genome Institute"/>
            <person name="Haridas S."/>
            <person name="Albert R."/>
            <person name="Binder M."/>
            <person name="Bloem J."/>
            <person name="Labutti K."/>
            <person name="Salamov A."/>
            <person name="Andreopoulos B."/>
            <person name="Baker S.E."/>
            <person name="Barry K."/>
            <person name="Bills G."/>
            <person name="Bluhm B.H."/>
            <person name="Cannon C."/>
            <person name="Castanera R."/>
            <person name="Culley D.E."/>
            <person name="Daum C."/>
            <person name="Ezra D."/>
            <person name="Gonzalez J.B."/>
            <person name="Henrissat B."/>
            <person name="Kuo A."/>
            <person name="Liang C."/>
            <person name="Lipzen A."/>
            <person name="Lutzoni F."/>
            <person name="Magnuson J."/>
            <person name="Mondo S."/>
            <person name="Nolan M."/>
            <person name="Ohm R."/>
            <person name="Pangilinan J."/>
            <person name="Park H.-J.H."/>
            <person name="Ramirez L."/>
            <person name="Alfaro M."/>
            <person name="Sun H."/>
            <person name="Tritt A."/>
            <person name="Yoshinaga Y."/>
            <person name="Zwiers L.-H.L."/>
            <person name="Turgeon B.G."/>
            <person name="Goodwin S.B."/>
            <person name="Spatafora J.W."/>
            <person name="Crous P.W."/>
            <person name="Grigoriev I.V."/>
        </authorList>
    </citation>
    <scope>NUCLEOTIDE SEQUENCE [LARGE SCALE GENOMIC DNA]</scope>
    <source>
        <strain evidence="2 3">CBS 611.86</strain>
    </source>
</reference>
<dbReference type="Gene3D" id="3.40.50.880">
    <property type="match status" value="1"/>
</dbReference>
<feature type="domain" description="DJ-1/PfpI" evidence="1">
    <location>
        <begin position="83"/>
        <end position="225"/>
    </location>
</feature>
<dbReference type="Pfam" id="PF01965">
    <property type="entry name" value="DJ-1_PfpI"/>
    <property type="match status" value="1"/>
</dbReference>
<dbReference type="PANTHER" id="PTHR43130">
    <property type="entry name" value="ARAC-FAMILY TRANSCRIPTIONAL REGULATOR"/>
    <property type="match status" value="1"/>
</dbReference>
<sequence>MASTPRGYTQFPSQEELFYFCTTSSTSEEDLNLHYTPPSQSSLKIGVLIFGPDQVQLLDLAVVDLLAMVSRNRISKLHAPETVLDEAVDELDIRYVSETGEGSFPITSGARMPVTNSFANAPQFNVLIIPGSFSPRSLSPTATTFLTTQSAHATLTAILAVSSGILHLAPSDLLHRVRATAPACLLPALQHSHPDTAWQAAPWTRDDKLWSSSSGLAGLDMAAAWLREYFWDRGAAVECALRAAGAPRLDGYGE</sequence>
<keyword evidence="2" id="KW-0808">Transferase</keyword>
<dbReference type="GO" id="GO:0016740">
    <property type="term" value="F:transferase activity"/>
    <property type="evidence" value="ECO:0007669"/>
    <property type="project" value="UniProtKB-KW"/>
</dbReference>
<keyword evidence="2" id="KW-0315">Glutamine amidotransferase</keyword>
<protein>
    <submittedName>
        <fullName evidence="2">Class I glutamine amidotransferase-like protein</fullName>
    </submittedName>
</protein>
<dbReference type="Proteomes" id="UP000481861">
    <property type="component" value="Unassembled WGS sequence"/>
</dbReference>
<evidence type="ECO:0000259" key="1">
    <source>
        <dbReference type="Pfam" id="PF01965"/>
    </source>
</evidence>
<proteinExistence type="predicted"/>
<dbReference type="SUPFAM" id="SSF52317">
    <property type="entry name" value="Class I glutamine amidotransferase-like"/>
    <property type="match status" value="1"/>
</dbReference>
<name>A0A7C8M7F1_9PLEO</name>